<keyword evidence="2" id="KW-1185">Reference proteome</keyword>
<name>A0A3B4ZB39_SERLL</name>
<protein>
    <recommendedName>
        <fullName evidence="3">Reverse transcriptase domain-containing protein</fullName>
    </recommendedName>
</protein>
<dbReference type="AlphaFoldDB" id="A0A3B4ZB39"/>
<reference evidence="1" key="2">
    <citation type="submission" date="2025-09" db="UniProtKB">
        <authorList>
            <consortium name="Ensembl"/>
        </authorList>
    </citation>
    <scope>IDENTIFICATION</scope>
</reference>
<dbReference type="Proteomes" id="UP000261360">
    <property type="component" value="Unplaced"/>
</dbReference>
<dbReference type="PANTHER" id="PTHR19446">
    <property type="entry name" value="REVERSE TRANSCRIPTASES"/>
    <property type="match status" value="1"/>
</dbReference>
<dbReference type="STRING" id="1841481.ENSSLDP00000032339"/>
<sequence length="152" mass="17001">IKNIRSFFGSLNLPNLTVEQCDLYDAPITVEEIVEVIKRLLSGKAPGIDIFLDMYTETFETGILPSSLMDGVVTVISKSGKNPTDCKSYMPISLPGYDEQVLSKLLSKRLNKVITTLIHLDQSGFLPKCIYADNIRCLINIKLYNSPQLPYL</sequence>
<organism evidence="1 2">
    <name type="scientific">Seriola lalandi dorsalis</name>
    <dbReference type="NCBI Taxonomy" id="1841481"/>
    <lineage>
        <taxon>Eukaryota</taxon>
        <taxon>Metazoa</taxon>
        <taxon>Chordata</taxon>
        <taxon>Craniata</taxon>
        <taxon>Vertebrata</taxon>
        <taxon>Euteleostomi</taxon>
        <taxon>Actinopterygii</taxon>
        <taxon>Neopterygii</taxon>
        <taxon>Teleostei</taxon>
        <taxon>Neoteleostei</taxon>
        <taxon>Acanthomorphata</taxon>
        <taxon>Carangaria</taxon>
        <taxon>Carangiformes</taxon>
        <taxon>Carangidae</taxon>
        <taxon>Seriola</taxon>
    </lineage>
</organism>
<dbReference type="Ensembl" id="ENSSLDT00000033257.1">
    <property type="protein sequence ID" value="ENSSLDP00000032339.1"/>
    <property type="gene ID" value="ENSSLDG00000024837.1"/>
</dbReference>
<accession>A0A3B4ZB39</accession>
<reference evidence="1" key="1">
    <citation type="submission" date="2025-08" db="UniProtKB">
        <authorList>
            <consortium name="Ensembl"/>
        </authorList>
    </citation>
    <scope>IDENTIFICATION</scope>
</reference>
<evidence type="ECO:0008006" key="3">
    <source>
        <dbReference type="Google" id="ProtNLM"/>
    </source>
</evidence>
<dbReference type="GeneTree" id="ENSGT00940000163630"/>
<proteinExistence type="predicted"/>
<evidence type="ECO:0000313" key="2">
    <source>
        <dbReference type="Proteomes" id="UP000261360"/>
    </source>
</evidence>
<evidence type="ECO:0000313" key="1">
    <source>
        <dbReference type="Ensembl" id="ENSSLDP00000032339.1"/>
    </source>
</evidence>